<protein>
    <submittedName>
        <fullName evidence="2">Uncharacterized protein</fullName>
    </submittedName>
</protein>
<accession>A0AAE4FLQ2</accession>
<keyword evidence="1" id="KW-0812">Transmembrane</keyword>
<keyword evidence="1" id="KW-0472">Membrane</keyword>
<proteinExistence type="predicted"/>
<keyword evidence="1" id="KW-1133">Transmembrane helix</keyword>
<dbReference type="AlphaFoldDB" id="A0AAE4FLQ2"/>
<name>A0AAE4FLQ2_CLOSG</name>
<evidence type="ECO:0000313" key="3">
    <source>
        <dbReference type="Proteomes" id="UP001182303"/>
    </source>
</evidence>
<dbReference type="RefSeq" id="WP_223919204.1">
    <property type="nucleotide sequence ID" value="NZ_JARUIS010000024.1"/>
</dbReference>
<reference evidence="2" key="1">
    <citation type="submission" date="2023-04" db="EMBL/GenBank/DDBJ databases">
        <title>Assessment of the microbiological origin of a defect in Grana Padano cheese.</title>
        <authorList>
            <person name="Zago M."/>
            <person name="Rossetti L."/>
            <person name="Bonvini B."/>
            <person name="Carminati D."/>
            <person name="Giraffa G."/>
        </authorList>
    </citation>
    <scope>NUCLEOTIDE SEQUENCE</scope>
    <source>
        <strain evidence="2">4990</strain>
    </source>
</reference>
<comment type="caution">
    <text evidence="2">The sequence shown here is derived from an EMBL/GenBank/DDBJ whole genome shotgun (WGS) entry which is preliminary data.</text>
</comment>
<gene>
    <name evidence="2" type="ORF">P9J83_14095</name>
</gene>
<evidence type="ECO:0000313" key="2">
    <source>
        <dbReference type="EMBL" id="MDS1004619.1"/>
    </source>
</evidence>
<dbReference type="Proteomes" id="UP001182303">
    <property type="component" value="Unassembled WGS sequence"/>
</dbReference>
<feature type="transmembrane region" description="Helical" evidence="1">
    <location>
        <begin position="6"/>
        <end position="24"/>
    </location>
</feature>
<organism evidence="2 3">
    <name type="scientific">Clostridium sporogenes</name>
    <dbReference type="NCBI Taxonomy" id="1509"/>
    <lineage>
        <taxon>Bacteria</taxon>
        <taxon>Bacillati</taxon>
        <taxon>Bacillota</taxon>
        <taxon>Clostridia</taxon>
        <taxon>Eubacteriales</taxon>
        <taxon>Clostridiaceae</taxon>
        <taxon>Clostridium</taxon>
    </lineage>
</organism>
<sequence length="94" mass="10781">MSNFKKLFYTLIFILIIEIILILVSHHKQEKIKTIPTDKTNIAILIDINSNNIDIYKNKKIIKSYNKKPSAPPLISNLKIINKGNYSSGLQIDL</sequence>
<dbReference type="EMBL" id="JARUIS010000024">
    <property type="protein sequence ID" value="MDS1004619.1"/>
    <property type="molecule type" value="Genomic_DNA"/>
</dbReference>
<evidence type="ECO:0000256" key="1">
    <source>
        <dbReference type="SAM" id="Phobius"/>
    </source>
</evidence>